<reference evidence="3" key="1">
    <citation type="submission" date="2017-02" db="UniProtKB">
        <authorList>
            <consortium name="WormBaseParasite"/>
        </authorList>
    </citation>
    <scope>IDENTIFICATION</scope>
</reference>
<evidence type="ECO:0000256" key="1">
    <source>
        <dbReference type="SAM" id="MobiDB-lite"/>
    </source>
</evidence>
<feature type="region of interest" description="Disordered" evidence="1">
    <location>
        <begin position="178"/>
        <end position="249"/>
    </location>
</feature>
<organism evidence="2 3">
    <name type="scientific">Ascaris lumbricoides</name>
    <name type="common">Giant roundworm</name>
    <dbReference type="NCBI Taxonomy" id="6252"/>
    <lineage>
        <taxon>Eukaryota</taxon>
        <taxon>Metazoa</taxon>
        <taxon>Ecdysozoa</taxon>
        <taxon>Nematoda</taxon>
        <taxon>Chromadorea</taxon>
        <taxon>Rhabditida</taxon>
        <taxon>Spirurina</taxon>
        <taxon>Ascaridomorpha</taxon>
        <taxon>Ascaridoidea</taxon>
        <taxon>Ascarididae</taxon>
        <taxon>Ascaris</taxon>
    </lineage>
</organism>
<keyword evidence="2" id="KW-1185">Reference proteome</keyword>
<dbReference type="WBParaSite" id="ALUE_0000769401-mRNA-1">
    <property type="protein sequence ID" value="ALUE_0000769401-mRNA-1"/>
    <property type="gene ID" value="ALUE_0000769401"/>
</dbReference>
<evidence type="ECO:0000313" key="2">
    <source>
        <dbReference type="Proteomes" id="UP000036681"/>
    </source>
</evidence>
<proteinExistence type="predicted"/>
<feature type="compositionally biased region" description="Basic and acidic residues" evidence="1">
    <location>
        <begin position="179"/>
        <end position="189"/>
    </location>
</feature>
<accession>A0A0M3HWV8</accession>
<name>A0A0M3HWV8_ASCLU</name>
<feature type="compositionally biased region" description="Basic and acidic residues" evidence="1">
    <location>
        <begin position="214"/>
        <end position="224"/>
    </location>
</feature>
<dbReference type="AlphaFoldDB" id="A0A0M3HWV8"/>
<protein>
    <submittedName>
        <fullName evidence="3">ANK_REP_REGION domain-containing protein</fullName>
    </submittedName>
</protein>
<sequence length="512" mass="57657">MPGISDFLPDALLAIMGLLGLIRIRRYADAFAATAALFGVEVEELYRDVELYIIERWQEEFAELDVHSRGLFHFVAEAAMRRPNELLLEAACRLKGAQLTIWDLERQRCDLYGHHGPMFTAAINGGQFVALIGQPLLPWYQTVAREAEPSTSSASEDWPSTAQAVQFGRNYLALTLQEEPSRNEVDVPHQESGGEVEEEPNERGPAEQQPEMAQWHEDPVDRYHGMLRPRSGAHARTERVPRTRAAKVQPDFKPADITALPSHMAAELVAPTTPPYVIRNNKILCRLPHCGVAEREFATVAAWKKHVALARSHLDDAFCGNCGHYLIMPPELDQANVKAFITAHKKERCIAASKATMRQRRAEVTRLDGLMRNASHIHVPVQPPSGQRKRRYDTEEARRADVCASFLKRFRAAEPQLMADIAYGHPRIRCVPARIAVALSNCRRFLLYLMFLCLSHGLRSFAAHIAHRPFRMMFTCLSAKNTQNTSPCTVQEILHTSFVVISLPLVLCRCAH</sequence>
<evidence type="ECO:0000313" key="3">
    <source>
        <dbReference type="WBParaSite" id="ALUE_0000769401-mRNA-1"/>
    </source>
</evidence>
<dbReference type="Proteomes" id="UP000036681">
    <property type="component" value="Unplaced"/>
</dbReference>